<dbReference type="HOGENOM" id="CLU_028365_5_0_1"/>
<proteinExistence type="predicted"/>
<dbReference type="EMBL" id="JH816788">
    <property type="protein sequence ID" value="EKC41537.1"/>
    <property type="molecule type" value="Genomic_DNA"/>
</dbReference>
<gene>
    <name evidence="5" type="ORF">CGI_10021290</name>
</gene>
<accession>K1QXB2</accession>
<evidence type="ECO:0000313" key="5">
    <source>
        <dbReference type="EMBL" id="EKC41537.1"/>
    </source>
</evidence>
<dbReference type="InterPro" id="IPR011701">
    <property type="entry name" value="MFS"/>
</dbReference>
<dbReference type="SUPFAM" id="SSF103473">
    <property type="entry name" value="MFS general substrate transporter"/>
    <property type="match status" value="1"/>
</dbReference>
<keyword evidence="3" id="KW-1133">Transmembrane helix</keyword>
<dbReference type="PANTHER" id="PTHR23507:SF1">
    <property type="entry name" value="FI18259P1-RELATED"/>
    <property type="match status" value="1"/>
</dbReference>
<keyword evidence="4" id="KW-0472">Membrane</keyword>
<name>K1QXB2_MAGGI</name>
<evidence type="ECO:0000256" key="3">
    <source>
        <dbReference type="ARBA" id="ARBA00022989"/>
    </source>
</evidence>
<reference evidence="5" key="1">
    <citation type="journal article" date="2012" name="Nature">
        <title>The oyster genome reveals stress adaptation and complexity of shell formation.</title>
        <authorList>
            <person name="Zhang G."/>
            <person name="Fang X."/>
            <person name="Guo X."/>
            <person name="Li L."/>
            <person name="Luo R."/>
            <person name="Xu F."/>
            <person name="Yang P."/>
            <person name="Zhang L."/>
            <person name="Wang X."/>
            <person name="Qi H."/>
            <person name="Xiong Z."/>
            <person name="Que H."/>
            <person name="Xie Y."/>
            <person name="Holland P.W."/>
            <person name="Paps J."/>
            <person name="Zhu Y."/>
            <person name="Wu F."/>
            <person name="Chen Y."/>
            <person name="Wang J."/>
            <person name="Peng C."/>
            <person name="Meng J."/>
            <person name="Yang L."/>
            <person name="Liu J."/>
            <person name="Wen B."/>
            <person name="Zhang N."/>
            <person name="Huang Z."/>
            <person name="Zhu Q."/>
            <person name="Feng Y."/>
            <person name="Mount A."/>
            <person name="Hedgecock D."/>
            <person name="Xu Z."/>
            <person name="Liu Y."/>
            <person name="Domazet-Loso T."/>
            <person name="Du Y."/>
            <person name="Sun X."/>
            <person name="Zhang S."/>
            <person name="Liu B."/>
            <person name="Cheng P."/>
            <person name="Jiang X."/>
            <person name="Li J."/>
            <person name="Fan D."/>
            <person name="Wang W."/>
            <person name="Fu W."/>
            <person name="Wang T."/>
            <person name="Wang B."/>
            <person name="Zhang J."/>
            <person name="Peng Z."/>
            <person name="Li Y."/>
            <person name="Li N."/>
            <person name="Wang J."/>
            <person name="Chen M."/>
            <person name="He Y."/>
            <person name="Tan F."/>
            <person name="Song X."/>
            <person name="Zheng Q."/>
            <person name="Huang R."/>
            <person name="Yang H."/>
            <person name="Du X."/>
            <person name="Chen L."/>
            <person name="Yang M."/>
            <person name="Gaffney P.M."/>
            <person name="Wang S."/>
            <person name="Luo L."/>
            <person name="She Z."/>
            <person name="Ming Y."/>
            <person name="Huang W."/>
            <person name="Zhang S."/>
            <person name="Huang B."/>
            <person name="Zhang Y."/>
            <person name="Qu T."/>
            <person name="Ni P."/>
            <person name="Miao G."/>
            <person name="Wang J."/>
            <person name="Wang Q."/>
            <person name="Steinberg C.E."/>
            <person name="Wang H."/>
            <person name="Li N."/>
            <person name="Qian L."/>
            <person name="Zhang G."/>
            <person name="Li Y."/>
            <person name="Yang H."/>
            <person name="Liu X."/>
            <person name="Wang J."/>
            <person name="Yin Y."/>
            <person name="Wang J."/>
        </authorList>
    </citation>
    <scope>NUCLEOTIDE SEQUENCE [LARGE SCALE GENOMIC DNA]</scope>
    <source>
        <strain evidence="5">05x7-T-G4-1.051#20</strain>
    </source>
</reference>
<dbReference type="FunCoup" id="K1QXB2">
    <property type="interactions" value="132"/>
</dbReference>
<dbReference type="Pfam" id="PF07690">
    <property type="entry name" value="MFS_1"/>
    <property type="match status" value="1"/>
</dbReference>
<dbReference type="InParanoid" id="K1QXB2"/>
<evidence type="ECO:0000256" key="2">
    <source>
        <dbReference type="ARBA" id="ARBA00022692"/>
    </source>
</evidence>
<organism evidence="5">
    <name type="scientific">Magallana gigas</name>
    <name type="common">Pacific oyster</name>
    <name type="synonym">Crassostrea gigas</name>
    <dbReference type="NCBI Taxonomy" id="29159"/>
    <lineage>
        <taxon>Eukaryota</taxon>
        <taxon>Metazoa</taxon>
        <taxon>Spiralia</taxon>
        <taxon>Lophotrochozoa</taxon>
        <taxon>Mollusca</taxon>
        <taxon>Bivalvia</taxon>
        <taxon>Autobranchia</taxon>
        <taxon>Pteriomorphia</taxon>
        <taxon>Ostreida</taxon>
        <taxon>Ostreoidea</taxon>
        <taxon>Ostreidae</taxon>
        <taxon>Magallana</taxon>
    </lineage>
</organism>
<evidence type="ECO:0000256" key="1">
    <source>
        <dbReference type="ARBA" id="ARBA00004141"/>
    </source>
</evidence>
<dbReference type="GO" id="GO:0022857">
    <property type="term" value="F:transmembrane transporter activity"/>
    <property type="evidence" value="ECO:0007669"/>
    <property type="project" value="InterPro"/>
</dbReference>
<dbReference type="InterPro" id="IPR036259">
    <property type="entry name" value="MFS_trans_sf"/>
</dbReference>
<dbReference type="Gene3D" id="1.20.1250.20">
    <property type="entry name" value="MFS general substrate transporter like domains"/>
    <property type="match status" value="1"/>
</dbReference>
<comment type="subcellular location">
    <subcellularLocation>
        <location evidence="1">Membrane</location>
        <topology evidence="1">Multi-pass membrane protein</topology>
    </subcellularLocation>
</comment>
<dbReference type="GO" id="GO:0016020">
    <property type="term" value="C:membrane"/>
    <property type="evidence" value="ECO:0007669"/>
    <property type="project" value="UniProtKB-SubCell"/>
</dbReference>
<evidence type="ECO:0000256" key="4">
    <source>
        <dbReference type="ARBA" id="ARBA00023136"/>
    </source>
</evidence>
<dbReference type="AlphaFoldDB" id="K1QXB2"/>
<dbReference type="PANTHER" id="PTHR23507">
    <property type="entry name" value="ZGC:174356"/>
    <property type="match status" value="1"/>
</dbReference>
<keyword evidence="2" id="KW-0812">Transmembrane</keyword>
<sequence>MFWGDHGFVVVNIIFFLYKVGESMLDTTTKPYLVTAVCYDTYMYGKDKNNTLCMDLDKHPELENHMQSLSGNYLIYYRLLLNIPAIPLALLCGSYSDRYGRKIPVLLPSLGSVFAVLFYILSDLVPLYRIPLIFCGLALQGLFGKSSVITMAVNSIVCDVSLSVDRTKNLGILLAMNFLGVCIGSFFSGIFQDLLDLSMTFLCVAILHGISIIFTIILLDETIERKTTDDDLQTARRCELCEVFRPSNLKDALSVVTKPRFLNSRKIIIVLLIISLATQICRAGEADINLLFITRTPLNWPKSWYGYLMSLEYAVKGLCLFLFLPIFSIHLHMSDISIVILGILFKLTRLLWAGFCNTSWMVFASVSIGAMSGLITSALRSLVSKAVDVDEAGKMFALLSAAETSSKFLGSIVFLNIYSLSAHVFPGVGFLVEAVVYVCILGTLLTVFRPLQKMQHKGMVEDRVLDLSYGSH</sequence>
<protein>
    <submittedName>
        <fullName evidence="5">Solute carrier family 46 member 3</fullName>
    </submittedName>
</protein>